<dbReference type="GO" id="GO:0005524">
    <property type="term" value="F:ATP binding"/>
    <property type="evidence" value="ECO:0007669"/>
    <property type="project" value="UniProtKB-KW"/>
</dbReference>
<dbReference type="InterPro" id="IPR001610">
    <property type="entry name" value="PAC"/>
</dbReference>
<evidence type="ECO:0000256" key="10">
    <source>
        <dbReference type="ARBA" id="ARBA00023136"/>
    </source>
</evidence>
<evidence type="ECO:0000313" key="19">
    <source>
        <dbReference type="EMBL" id="ETR67201.1"/>
    </source>
</evidence>
<dbReference type="FunFam" id="3.30.565.10:FF:000010">
    <property type="entry name" value="Sensor histidine kinase RcsC"/>
    <property type="match status" value="1"/>
</dbReference>
<evidence type="ECO:0000256" key="11">
    <source>
        <dbReference type="ARBA" id="ARBA00023306"/>
    </source>
</evidence>
<keyword evidence="10" id="KW-0472">Membrane</keyword>
<evidence type="ECO:0000256" key="5">
    <source>
        <dbReference type="ARBA" id="ARBA00022679"/>
    </source>
</evidence>
<evidence type="ECO:0000259" key="17">
    <source>
        <dbReference type="PROSITE" id="PS50112"/>
    </source>
</evidence>
<keyword evidence="9" id="KW-0902">Two-component regulatory system</keyword>
<dbReference type="SMART" id="SM00086">
    <property type="entry name" value="PAC"/>
    <property type="match status" value="1"/>
</dbReference>
<dbReference type="CDD" id="cd00082">
    <property type="entry name" value="HisKA"/>
    <property type="match status" value="1"/>
</dbReference>
<dbReference type="SMART" id="SM00388">
    <property type="entry name" value="HisKA"/>
    <property type="match status" value="1"/>
</dbReference>
<evidence type="ECO:0000256" key="13">
    <source>
        <dbReference type="ARBA" id="ARBA00070616"/>
    </source>
</evidence>
<evidence type="ECO:0000256" key="12">
    <source>
        <dbReference type="ARBA" id="ARBA00059827"/>
    </source>
</evidence>
<evidence type="ECO:0000256" key="3">
    <source>
        <dbReference type="ARBA" id="ARBA00012438"/>
    </source>
</evidence>
<keyword evidence="4 14" id="KW-0597">Phosphoprotein</keyword>
<dbReference type="PROSITE" id="PS50113">
    <property type="entry name" value="PAC"/>
    <property type="match status" value="1"/>
</dbReference>
<dbReference type="InterPro" id="IPR003594">
    <property type="entry name" value="HATPase_dom"/>
</dbReference>
<dbReference type="InterPro" id="IPR013767">
    <property type="entry name" value="PAS_fold"/>
</dbReference>
<dbReference type="FunFam" id="1.10.287.130:FF:000038">
    <property type="entry name" value="Sensory transduction histidine kinase"/>
    <property type="match status" value="1"/>
</dbReference>
<feature type="domain" description="PAS" evidence="17">
    <location>
        <begin position="24"/>
        <end position="94"/>
    </location>
</feature>
<dbReference type="CDD" id="cd16922">
    <property type="entry name" value="HATPase_EvgS-ArcB-TorS-like"/>
    <property type="match status" value="1"/>
</dbReference>
<dbReference type="InterPro" id="IPR036890">
    <property type="entry name" value="HATPase_C_sf"/>
</dbReference>
<dbReference type="PRINTS" id="PR00344">
    <property type="entry name" value="BCTRLSENSOR"/>
</dbReference>
<dbReference type="EC" id="2.7.13.3" evidence="3"/>
<feature type="domain" description="PAC" evidence="18">
    <location>
        <begin position="101"/>
        <end position="151"/>
    </location>
</feature>
<evidence type="ECO:0000259" key="16">
    <source>
        <dbReference type="PROSITE" id="PS50110"/>
    </source>
</evidence>
<feature type="non-terminal residue" evidence="19">
    <location>
        <position position="1"/>
    </location>
</feature>
<comment type="caution">
    <text evidence="19">The sequence shown here is derived from an EMBL/GenBank/DDBJ whole genome shotgun (WGS) entry which is preliminary data.</text>
</comment>
<feature type="domain" description="Histidine kinase" evidence="15">
    <location>
        <begin position="169"/>
        <end position="392"/>
    </location>
</feature>
<feature type="modified residue" description="4-aspartylphosphate" evidence="14">
    <location>
        <position position="467"/>
    </location>
</feature>
<dbReference type="FunFam" id="3.30.450.20:FF:000060">
    <property type="entry name" value="Sensor protein FixL"/>
    <property type="match status" value="1"/>
</dbReference>
<keyword evidence="8" id="KW-0067">ATP-binding</keyword>
<dbReference type="Gene3D" id="3.30.565.10">
    <property type="entry name" value="Histidine kinase-like ATPase, C-terminal domain"/>
    <property type="match status" value="1"/>
</dbReference>
<dbReference type="PROSITE" id="PS50109">
    <property type="entry name" value="HIS_KIN"/>
    <property type="match status" value="1"/>
</dbReference>
<dbReference type="Proteomes" id="UP000189670">
    <property type="component" value="Unassembled WGS sequence"/>
</dbReference>
<name>A0A1V1NXC2_9BACT</name>
<dbReference type="SUPFAM" id="SSF55874">
    <property type="entry name" value="ATPase domain of HSP90 chaperone/DNA topoisomerase II/histidine kinase"/>
    <property type="match status" value="1"/>
</dbReference>
<dbReference type="InterPro" id="IPR004358">
    <property type="entry name" value="Sig_transdc_His_kin-like_C"/>
</dbReference>
<dbReference type="Gene3D" id="3.30.450.20">
    <property type="entry name" value="PAS domain"/>
    <property type="match status" value="1"/>
</dbReference>
<dbReference type="SUPFAM" id="SSF52172">
    <property type="entry name" value="CheY-like"/>
    <property type="match status" value="1"/>
</dbReference>
<proteinExistence type="predicted"/>
<keyword evidence="5" id="KW-0808">Transferase</keyword>
<gene>
    <name evidence="19" type="ORF">OMM_11852</name>
</gene>
<dbReference type="Pfam" id="PF00512">
    <property type="entry name" value="HisKA"/>
    <property type="match status" value="1"/>
</dbReference>
<dbReference type="InterPro" id="IPR000700">
    <property type="entry name" value="PAS-assoc_C"/>
</dbReference>
<keyword evidence="7 19" id="KW-0418">Kinase</keyword>
<reference evidence="20" key="1">
    <citation type="submission" date="2012-11" db="EMBL/GenBank/DDBJ databases">
        <authorList>
            <person name="Lucero-Rivera Y.E."/>
            <person name="Tovar-Ramirez D."/>
        </authorList>
    </citation>
    <scope>NUCLEOTIDE SEQUENCE [LARGE SCALE GENOMIC DNA]</scope>
    <source>
        <strain evidence="20">Araruama</strain>
    </source>
</reference>
<evidence type="ECO:0000256" key="1">
    <source>
        <dbReference type="ARBA" id="ARBA00000085"/>
    </source>
</evidence>
<dbReference type="SMART" id="SM00091">
    <property type="entry name" value="PAS"/>
    <property type="match status" value="1"/>
</dbReference>
<sequence length="643" mass="72753">SDESEFYETEIQERKDAAERLEFSETRLRSILENMLDGIITINEQGIVNTFNPAAERIFGYNKTEIIGKNIKILMPDPYHREHDTYINKYLKTKTPKIIGSGREVTARRKDGGHFPIDLSVSATLVKGKQMFVGIIRDITDRKKSEAALKQAKDEAELANQAKSLFLANMSHEIRTPMNAVIGFSDLLATMITDKKHKDYLESIRTAGKTLLGLINDILDLSKIEAGKLHIQPEIANPHVIFKEIQQIFQLKVAEKGLSLHMNIDQNLPKRMMIDETRFRQILFNLIGNAVKFTEKGFIKISARKIDLYNNPQRMDLMIAIQDTGIGIDPKQLSNIFESFTQQDGQSNRKYGGTGLGLAISKNLTHLMNGQIHVTSKVGEGSVFNIQFQNIEVVLGSEDNKTTRPDFDIKRIQFKPAKVLVVDDIESNRTLIRETLVLTGIDIIEAENGQQAILYTEEYLPDLVLMDIRMPVMDGYEATEIIKSNPKTKDIPIIALTASINFEKLNIIEQSKLDAYIPKPVIIEDLCQILFKHLKYSISPAPKDAHNDNDKDTTNDRIINLPELTRKLSEMIPQWKTITGGAIEIDDTSAFSQQLLKMATDHHCLSLQSYAQELLDSLENFDIELLDSLLSSFPKLVEKVKLT</sequence>
<keyword evidence="11" id="KW-0131">Cell cycle</keyword>
<dbReference type="SUPFAM" id="SSF47384">
    <property type="entry name" value="Homodimeric domain of signal transducing histidine kinase"/>
    <property type="match status" value="1"/>
</dbReference>
<dbReference type="Pfam" id="PF00072">
    <property type="entry name" value="Response_reg"/>
    <property type="match status" value="1"/>
</dbReference>
<dbReference type="GO" id="GO:0000155">
    <property type="term" value="F:phosphorelay sensor kinase activity"/>
    <property type="evidence" value="ECO:0007669"/>
    <property type="project" value="InterPro"/>
</dbReference>
<dbReference type="SMART" id="SM00448">
    <property type="entry name" value="REC"/>
    <property type="match status" value="1"/>
</dbReference>
<dbReference type="GO" id="GO:0006355">
    <property type="term" value="P:regulation of DNA-templated transcription"/>
    <property type="evidence" value="ECO:0007669"/>
    <property type="project" value="InterPro"/>
</dbReference>
<dbReference type="PROSITE" id="PS50112">
    <property type="entry name" value="PAS"/>
    <property type="match status" value="1"/>
</dbReference>
<evidence type="ECO:0000256" key="14">
    <source>
        <dbReference type="PROSITE-ProRule" id="PRU00169"/>
    </source>
</evidence>
<evidence type="ECO:0000259" key="15">
    <source>
        <dbReference type="PROSITE" id="PS50109"/>
    </source>
</evidence>
<dbReference type="InterPro" id="IPR035965">
    <property type="entry name" value="PAS-like_dom_sf"/>
</dbReference>
<dbReference type="PROSITE" id="PS50110">
    <property type="entry name" value="RESPONSE_REGULATORY"/>
    <property type="match status" value="1"/>
</dbReference>
<evidence type="ECO:0000256" key="7">
    <source>
        <dbReference type="ARBA" id="ARBA00022777"/>
    </source>
</evidence>
<keyword evidence="6" id="KW-0547">Nucleotide-binding</keyword>
<dbReference type="InterPro" id="IPR036097">
    <property type="entry name" value="HisK_dim/P_sf"/>
</dbReference>
<feature type="domain" description="Response regulatory" evidence="16">
    <location>
        <begin position="418"/>
        <end position="534"/>
    </location>
</feature>
<comment type="function">
    <text evidence="12">Putative oxygen sensor; modulates the activity of FixJ, a transcriptional activator of nitrogen fixation fixK gene. FixL probably acts as a kinase that phosphorylates FixJ.</text>
</comment>
<evidence type="ECO:0000256" key="2">
    <source>
        <dbReference type="ARBA" id="ARBA00004370"/>
    </source>
</evidence>
<protein>
    <recommendedName>
        <fullName evidence="13">Sensor protein FixL</fullName>
        <ecNumber evidence="3">2.7.13.3</ecNumber>
    </recommendedName>
</protein>
<dbReference type="CDD" id="cd17546">
    <property type="entry name" value="REC_hyHK_CKI1_RcsC-like"/>
    <property type="match status" value="1"/>
</dbReference>
<comment type="catalytic activity">
    <reaction evidence="1">
        <text>ATP + protein L-histidine = ADP + protein N-phospho-L-histidine.</text>
        <dbReference type="EC" id="2.7.13.3"/>
    </reaction>
</comment>
<evidence type="ECO:0000259" key="18">
    <source>
        <dbReference type="PROSITE" id="PS50113"/>
    </source>
</evidence>
<dbReference type="Gene3D" id="3.40.50.2300">
    <property type="match status" value="1"/>
</dbReference>
<organism evidence="19 20">
    <name type="scientific">Candidatus Magnetoglobus multicellularis str. Araruama</name>
    <dbReference type="NCBI Taxonomy" id="890399"/>
    <lineage>
        <taxon>Bacteria</taxon>
        <taxon>Pseudomonadati</taxon>
        <taxon>Thermodesulfobacteriota</taxon>
        <taxon>Desulfobacteria</taxon>
        <taxon>Desulfobacterales</taxon>
        <taxon>Desulfobacteraceae</taxon>
        <taxon>Candidatus Magnetoglobus</taxon>
    </lineage>
</organism>
<dbReference type="PANTHER" id="PTHR43047">
    <property type="entry name" value="TWO-COMPONENT HISTIDINE PROTEIN KINASE"/>
    <property type="match status" value="1"/>
</dbReference>
<dbReference type="AlphaFoldDB" id="A0A1V1NXC2"/>
<evidence type="ECO:0000256" key="9">
    <source>
        <dbReference type="ARBA" id="ARBA00023012"/>
    </source>
</evidence>
<dbReference type="NCBIfam" id="TIGR00229">
    <property type="entry name" value="sensory_box"/>
    <property type="match status" value="1"/>
</dbReference>
<dbReference type="EMBL" id="ATBP01001507">
    <property type="protein sequence ID" value="ETR67201.1"/>
    <property type="molecule type" value="Genomic_DNA"/>
</dbReference>
<evidence type="ECO:0000313" key="20">
    <source>
        <dbReference type="Proteomes" id="UP000189670"/>
    </source>
</evidence>
<evidence type="ECO:0000256" key="6">
    <source>
        <dbReference type="ARBA" id="ARBA00022741"/>
    </source>
</evidence>
<dbReference type="Gene3D" id="1.10.287.130">
    <property type="match status" value="1"/>
</dbReference>
<dbReference type="InterPro" id="IPR003661">
    <property type="entry name" value="HisK_dim/P_dom"/>
</dbReference>
<evidence type="ECO:0000256" key="8">
    <source>
        <dbReference type="ARBA" id="ARBA00022840"/>
    </source>
</evidence>
<evidence type="ECO:0000256" key="4">
    <source>
        <dbReference type="ARBA" id="ARBA00022553"/>
    </source>
</evidence>
<dbReference type="SMART" id="SM00387">
    <property type="entry name" value="HATPase_c"/>
    <property type="match status" value="1"/>
</dbReference>
<dbReference type="InterPro" id="IPR000014">
    <property type="entry name" value="PAS"/>
</dbReference>
<dbReference type="GO" id="GO:0016020">
    <property type="term" value="C:membrane"/>
    <property type="evidence" value="ECO:0007669"/>
    <property type="project" value="UniProtKB-SubCell"/>
</dbReference>
<dbReference type="InterPro" id="IPR011006">
    <property type="entry name" value="CheY-like_superfamily"/>
</dbReference>
<dbReference type="Pfam" id="PF02518">
    <property type="entry name" value="HATPase_c"/>
    <property type="match status" value="1"/>
</dbReference>
<dbReference type="Pfam" id="PF00989">
    <property type="entry name" value="PAS"/>
    <property type="match status" value="1"/>
</dbReference>
<dbReference type="InterPro" id="IPR001789">
    <property type="entry name" value="Sig_transdc_resp-reg_receiver"/>
</dbReference>
<dbReference type="SUPFAM" id="SSF55785">
    <property type="entry name" value="PYP-like sensor domain (PAS domain)"/>
    <property type="match status" value="1"/>
</dbReference>
<accession>A0A1V1NXC2</accession>
<comment type="subcellular location">
    <subcellularLocation>
        <location evidence="2">Membrane</location>
    </subcellularLocation>
</comment>
<dbReference type="InterPro" id="IPR005467">
    <property type="entry name" value="His_kinase_dom"/>
</dbReference>
<dbReference type="CDD" id="cd00130">
    <property type="entry name" value="PAS"/>
    <property type="match status" value="1"/>
</dbReference>